<gene>
    <name evidence="4" type="primary">norR_58</name>
    <name evidence="4" type="ORF">SDC9_46091</name>
</gene>
<dbReference type="SUPFAM" id="SSF52172">
    <property type="entry name" value="CheY-like"/>
    <property type="match status" value="1"/>
</dbReference>
<dbReference type="InterPro" id="IPR011006">
    <property type="entry name" value="CheY-like_superfamily"/>
</dbReference>
<evidence type="ECO:0000313" key="4">
    <source>
        <dbReference type="EMBL" id="MPL99870.1"/>
    </source>
</evidence>
<organism evidence="4">
    <name type="scientific">bioreactor metagenome</name>
    <dbReference type="NCBI Taxonomy" id="1076179"/>
    <lineage>
        <taxon>unclassified sequences</taxon>
        <taxon>metagenomes</taxon>
        <taxon>ecological metagenomes</taxon>
    </lineage>
</organism>
<name>A0A644W8R8_9ZZZZ</name>
<reference evidence="4" key="1">
    <citation type="submission" date="2019-08" db="EMBL/GenBank/DDBJ databases">
        <authorList>
            <person name="Kucharzyk K."/>
            <person name="Murdoch R.W."/>
            <person name="Higgins S."/>
            <person name="Loffler F."/>
        </authorList>
    </citation>
    <scope>NUCLEOTIDE SEQUENCE</scope>
</reference>
<dbReference type="InterPro" id="IPR027417">
    <property type="entry name" value="P-loop_NTPase"/>
</dbReference>
<sequence>MSLFIVSSDWRFKGKFKSHFTPAFLREFSMAEKALAALPTEQPALIIIDNRLAKGSYQWFLQALSDRQTTIPILLCLEKDQMEPVLSKANLKVYCVRREELNYPKLFEYLDTLQQQDAVKENHSYHPSGLIGQSKCMHSVREQLKRYAHQDCSVHLYGETGTGKEIAANYLHRLKYPHRNIVSINCSLLSSALGNSMFFGHTKGAFTDGKTELPGLIHEAHQSTLFLDEVENLSLQFQAHLLRLLETGQYRRYGDTQVHTSKFRLITASNEKLSALIHRNVMRSDFLYRITDTHIHMPALREHKEDIPQLCSHYLGLNAPHKKVSSSSIRLLQSYHWPGNVRQLFSTLRRSVIACGEQQELQIMEEDLELG</sequence>
<dbReference type="EMBL" id="VSSQ01000693">
    <property type="protein sequence ID" value="MPL99870.1"/>
    <property type="molecule type" value="Genomic_DNA"/>
</dbReference>
<dbReference type="InterPro" id="IPR003593">
    <property type="entry name" value="AAA+_ATPase"/>
</dbReference>
<dbReference type="AlphaFoldDB" id="A0A644W8R8"/>
<dbReference type="GO" id="GO:0005524">
    <property type="term" value="F:ATP binding"/>
    <property type="evidence" value="ECO:0007669"/>
    <property type="project" value="UniProtKB-KW"/>
</dbReference>
<dbReference type="InterPro" id="IPR058031">
    <property type="entry name" value="AAA_lid_NorR"/>
</dbReference>
<dbReference type="SUPFAM" id="SSF52540">
    <property type="entry name" value="P-loop containing nucleoside triphosphate hydrolases"/>
    <property type="match status" value="1"/>
</dbReference>
<evidence type="ECO:0000256" key="2">
    <source>
        <dbReference type="ARBA" id="ARBA00022840"/>
    </source>
</evidence>
<dbReference type="Gene3D" id="1.10.8.60">
    <property type="match status" value="1"/>
</dbReference>
<dbReference type="CDD" id="cd00009">
    <property type="entry name" value="AAA"/>
    <property type="match status" value="1"/>
</dbReference>
<feature type="domain" description="Sigma-54 factor interaction" evidence="3">
    <location>
        <begin position="130"/>
        <end position="353"/>
    </location>
</feature>
<keyword evidence="1" id="KW-0547">Nucleotide-binding</keyword>
<dbReference type="Gene3D" id="3.40.50.300">
    <property type="entry name" value="P-loop containing nucleotide triphosphate hydrolases"/>
    <property type="match status" value="1"/>
</dbReference>
<dbReference type="InterPro" id="IPR002078">
    <property type="entry name" value="Sigma_54_int"/>
</dbReference>
<evidence type="ECO:0000259" key="3">
    <source>
        <dbReference type="PROSITE" id="PS50045"/>
    </source>
</evidence>
<protein>
    <submittedName>
        <fullName evidence="4">Anaerobic nitric oxide reductase transcription regulator NorR</fullName>
    </submittedName>
</protein>
<dbReference type="Pfam" id="PF25601">
    <property type="entry name" value="AAA_lid_14"/>
    <property type="match status" value="1"/>
</dbReference>
<dbReference type="GO" id="GO:0006355">
    <property type="term" value="P:regulation of DNA-templated transcription"/>
    <property type="evidence" value="ECO:0007669"/>
    <property type="project" value="InterPro"/>
</dbReference>
<accession>A0A644W8R8</accession>
<proteinExistence type="predicted"/>
<dbReference type="PANTHER" id="PTHR32071:SF121">
    <property type="entry name" value="SIGMA L-DEPENDENT TRANSCRIPTIONAL REGULATOR YQIR-RELATED"/>
    <property type="match status" value="1"/>
</dbReference>
<dbReference type="Pfam" id="PF00158">
    <property type="entry name" value="Sigma54_activat"/>
    <property type="match status" value="1"/>
</dbReference>
<dbReference type="PROSITE" id="PS50045">
    <property type="entry name" value="SIGMA54_INTERACT_4"/>
    <property type="match status" value="1"/>
</dbReference>
<dbReference type="PANTHER" id="PTHR32071">
    <property type="entry name" value="TRANSCRIPTIONAL REGULATORY PROTEIN"/>
    <property type="match status" value="1"/>
</dbReference>
<dbReference type="SMART" id="SM00382">
    <property type="entry name" value="AAA"/>
    <property type="match status" value="1"/>
</dbReference>
<keyword evidence="2" id="KW-0067">ATP-binding</keyword>
<comment type="caution">
    <text evidence="4">The sequence shown here is derived from an EMBL/GenBank/DDBJ whole genome shotgun (WGS) entry which is preliminary data.</text>
</comment>
<evidence type="ECO:0000256" key="1">
    <source>
        <dbReference type="ARBA" id="ARBA00022741"/>
    </source>
</evidence>